<organism evidence="1">
    <name type="scientific">marine metagenome</name>
    <dbReference type="NCBI Taxonomy" id="408172"/>
    <lineage>
        <taxon>unclassified sequences</taxon>
        <taxon>metagenomes</taxon>
        <taxon>ecological metagenomes</taxon>
    </lineage>
</organism>
<dbReference type="AlphaFoldDB" id="A0A382G7T8"/>
<gene>
    <name evidence="1" type="ORF">METZ01_LOCUS223776</name>
</gene>
<dbReference type="InterPro" id="IPR052341">
    <property type="entry name" value="LOG_family_nucleotidases"/>
</dbReference>
<dbReference type="InterPro" id="IPR041164">
    <property type="entry name" value="LDcluster4"/>
</dbReference>
<dbReference type="SUPFAM" id="SSF102405">
    <property type="entry name" value="MCP/YpsA-like"/>
    <property type="match status" value="1"/>
</dbReference>
<dbReference type="EMBL" id="UINC01053873">
    <property type="protein sequence ID" value="SVB70922.1"/>
    <property type="molecule type" value="Genomic_DNA"/>
</dbReference>
<evidence type="ECO:0008006" key="2">
    <source>
        <dbReference type="Google" id="ProtNLM"/>
    </source>
</evidence>
<evidence type="ECO:0000313" key="1">
    <source>
        <dbReference type="EMBL" id="SVB70922.1"/>
    </source>
</evidence>
<name>A0A382G7T8_9ZZZZ</name>
<dbReference type="GO" id="GO:0005829">
    <property type="term" value="C:cytosol"/>
    <property type="evidence" value="ECO:0007669"/>
    <property type="project" value="TreeGrafter"/>
</dbReference>
<dbReference type="Pfam" id="PF18306">
    <property type="entry name" value="LDcluster4"/>
    <property type="match status" value="1"/>
</dbReference>
<accession>A0A382G7T8</accession>
<dbReference type="PANTHER" id="PTHR43393">
    <property type="entry name" value="CYTOKININ RIBOSIDE 5'-MONOPHOSPHATE PHOSPHORIBOHYDROLASE"/>
    <property type="match status" value="1"/>
</dbReference>
<reference evidence="1" key="1">
    <citation type="submission" date="2018-05" db="EMBL/GenBank/DDBJ databases">
        <authorList>
            <person name="Lanie J.A."/>
            <person name="Ng W.-L."/>
            <person name="Kazmierczak K.M."/>
            <person name="Andrzejewski T.M."/>
            <person name="Davidsen T.M."/>
            <person name="Wayne K.J."/>
            <person name="Tettelin H."/>
            <person name="Glass J.I."/>
            <person name="Rusch D."/>
            <person name="Podicherti R."/>
            <person name="Tsui H.-C.T."/>
            <person name="Winkler M.E."/>
        </authorList>
    </citation>
    <scope>NUCLEOTIDE SEQUENCE</scope>
</reference>
<protein>
    <recommendedName>
        <fullName evidence="2">TIGR00725 family protein</fullName>
    </recommendedName>
</protein>
<sequence>MEAIAKGVYDDGGQCVGILKGISTDEMNPYIKIPVATNMGITRNALLAYSCDASVAISGQYGTLSEIAYALQLDKPVIGLETWNIDGVQKVSTEHKVIEKLNHIFK</sequence>
<dbReference type="PANTHER" id="PTHR43393:SF3">
    <property type="entry name" value="LYSINE DECARBOXYLASE-LIKE PROTEIN"/>
    <property type="match status" value="1"/>
</dbReference>
<dbReference type="Gene3D" id="3.40.50.450">
    <property type="match status" value="1"/>
</dbReference>
<proteinExistence type="predicted"/>